<dbReference type="KEGG" id="gxy:GLX_15010"/>
<gene>
    <name evidence="1" type="ordered locus">GLX_15010</name>
</gene>
<reference evidence="2" key="1">
    <citation type="journal article" date="2011" name="J. Bacteriol.">
        <title>Complete genome sequence of NBRC 3288, a unique cellulose-nonproducing strain of Gluconacetobacter xylinus isolated from vinegar.</title>
        <authorList>
            <person name="Ogino H."/>
            <person name="Azuma Y."/>
            <person name="Hosoyama A."/>
            <person name="Nakazawa H."/>
            <person name="Matsutani M."/>
            <person name="Hasegawa A."/>
            <person name="Otsuyama K."/>
            <person name="Matsushita K."/>
            <person name="Fujita N."/>
            <person name="Shirai M."/>
        </authorList>
    </citation>
    <scope>NUCLEOTIDE SEQUENCE [LARGE SCALE GENOMIC DNA]</scope>
    <source>
        <strain evidence="2">NBRC 3288 / BCRC 11682 / LMG 1693</strain>
    </source>
</reference>
<organism evidence="1 2">
    <name type="scientific">Komagataeibacter medellinensis (strain NBRC 3288 / BCRC 11682 / LMG 1693 / Kondo 51)</name>
    <name type="common">Gluconacetobacter medellinensis</name>
    <dbReference type="NCBI Taxonomy" id="634177"/>
    <lineage>
        <taxon>Bacteria</taxon>
        <taxon>Pseudomonadati</taxon>
        <taxon>Pseudomonadota</taxon>
        <taxon>Alphaproteobacteria</taxon>
        <taxon>Acetobacterales</taxon>
        <taxon>Acetobacteraceae</taxon>
        <taxon>Komagataeibacter</taxon>
    </lineage>
</organism>
<evidence type="ECO:0000313" key="2">
    <source>
        <dbReference type="Proteomes" id="UP000009044"/>
    </source>
</evidence>
<dbReference type="PATRIC" id="fig|634177.7.peg.1719"/>
<protein>
    <submittedName>
        <fullName evidence="1">Uncharacterized protein</fullName>
    </submittedName>
</protein>
<dbReference type="HOGENOM" id="CLU_2479273_0_0_5"/>
<proteinExistence type="predicted"/>
<dbReference type="AlphaFoldDB" id="G2I716"/>
<accession>G2I716</accession>
<name>G2I716_KOMMN</name>
<sequence length="87" mass="9843">MHAHDIAHAHAWRVACGPVHADMNSSNNCKRDISMSADHHLPSATELERELAQVRRDHDIAVKDRPEHAQALAQRIKKIEAELARQK</sequence>
<dbReference type="EMBL" id="AP012159">
    <property type="protein sequence ID" value="BAK83913.1"/>
    <property type="molecule type" value="Genomic_DNA"/>
</dbReference>
<dbReference type="Proteomes" id="UP000009044">
    <property type="component" value="Chromosome"/>
</dbReference>
<evidence type="ECO:0000313" key="1">
    <source>
        <dbReference type="EMBL" id="BAK83913.1"/>
    </source>
</evidence>